<sequence>MNDDIEYFKTKYKLTNLISDPIHGSIKFTCPLPDDNQEITEKNLIDSPWLQRLRNIYQLQSTFWVFPSAEHSRFLHSLGTMHLAGIFALNFYQDFHNCFSDCPSIFLIEELMRLSGLLHDVGHGPFGHKFDMQYLAQRFNNLNHEKIGKKIIEDELGDKISKIKRSPSGNFCPEEIINPKFISFIINKDAVKEETFPDWLDALRTFFCGSFFTVDNLDYVLRDSYFTGYSKDPINLDRILYYTSISKDGILFSSNGKSSFKQFLRVKMDLFNSVYYHRTVRAIDLSIDSIFFDTMKILCPKEPITDLENYKNLTDQELFSTVKKWKYS</sequence>
<dbReference type="AlphaFoldDB" id="X1FC79"/>
<feature type="non-terminal residue" evidence="2">
    <location>
        <position position="328"/>
    </location>
</feature>
<dbReference type="InterPro" id="IPR006674">
    <property type="entry name" value="HD_domain"/>
</dbReference>
<dbReference type="CDD" id="cd00077">
    <property type="entry name" value="HDc"/>
    <property type="match status" value="1"/>
</dbReference>
<dbReference type="GO" id="GO:0008832">
    <property type="term" value="F:dGTPase activity"/>
    <property type="evidence" value="ECO:0007669"/>
    <property type="project" value="TreeGrafter"/>
</dbReference>
<comment type="caution">
    <text evidence="2">The sequence shown here is derived from an EMBL/GenBank/DDBJ whole genome shotgun (WGS) entry which is preliminary data.</text>
</comment>
<dbReference type="Pfam" id="PF01966">
    <property type="entry name" value="HD"/>
    <property type="match status" value="1"/>
</dbReference>
<feature type="domain" description="HD/PDEase" evidence="1">
    <location>
        <begin position="69"/>
        <end position="229"/>
    </location>
</feature>
<dbReference type="EMBL" id="BARU01008601">
    <property type="protein sequence ID" value="GAH43256.1"/>
    <property type="molecule type" value="Genomic_DNA"/>
</dbReference>
<evidence type="ECO:0000259" key="1">
    <source>
        <dbReference type="SMART" id="SM00471"/>
    </source>
</evidence>
<dbReference type="SUPFAM" id="SSF109604">
    <property type="entry name" value="HD-domain/PDEase-like"/>
    <property type="match status" value="1"/>
</dbReference>
<dbReference type="InterPro" id="IPR003607">
    <property type="entry name" value="HD/PDEase_dom"/>
</dbReference>
<proteinExistence type="predicted"/>
<gene>
    <name evidence="2" type="ORF">S03H2_16788</name>
</gene>
<dbReference type="PANTHER" id="PTHR11373">
    <property type="entry name" value="DEOXYNUCLEOSIDE TRIPHOSPHATE TRIPHOSPHOHYDROLASE"/>
    <property type="match status" value="1"/>
</dbReference>
<accession>X1FC79</accession>
<dbReference type="SMART" id="SM00471">
    <property type="entry name" value="HDc"/>
    <property type="match status" value="1"/>
</dbReference>
<reference evidence="2" key="1">
    <citation type="journal article" date="2014" name="Front. Microbiol.">
        <title>High frequency of phylogenetically diverse reductive dehalogenase-homologous genes in deep subseafloor sedimentary metagenomes.</title>
        <authorList>
            <person name="Kawai M."/>
            <person name="Futagami T."/>
            <person name="Toyoda A."/>
            <person name="Takaki Y."/>
            <person name="Nishi S."/>
            <person name="Hori S."/>
            <person name="Arai W."/>
            <person name="Tsubouchi T."/>
            <person name="Morono Y."/>
            <person name="Uchiyama I."/>
            <person name="Ito T."/>
            <person name="Fujiyama A."/>
            <person name="Inagaki F."/>
            <person name="Takami H."/>
        </authorList>
    </citation>
    <scope>NUCLEOTIDE SEQUENCE</scope>
    <source>
        <strain evidence="2">Expedition CK06-06</strain>
    </source>
</reference>
<dbReference type="Gene3D" id="1.10.3210.10">
    <property type="entry name" value="Hypothetical protein af1432"/>
    <property type="match status" value="1"/>
</dbReference>
<dbReference type="InterPro" id="IPR050135">
    <property type="entry name" value="dGTPase-like"/>
</dbReference>
<organism evidence="2">
    <name type="scientific">marine sediment metagenome</name>
    <dbReference type="NCBI Taxonomy" id="412755"/>
    <lineage>
        <taxon>unclassified sequences</taxon>
        <taxon>metagenomes</taxon>
        <taxon>ecological metagenomes</taxon>
    </lineage>
</organism>
<name>X1FC79_9ZZZZ</name>
<dbReference type="GO" id="GO:0006203">
    <property type="term" value="P:dGTP catabolic process"/>
    <property type="evidence" value="ECO:0007669"/>
    <property type="project" value="TreeGrafter"/>
</dbReference>
<dbReference type="PANTHER" id="PTHR11373:SF4">
    <property type="entry name" value="DEOXYNUCLEOSIDE TRIPHOSPHATE TRIPHOSPHOHYDROLASE SAMHD1"/>
    <property type="match status" value="1"/>
</dbReference>
<evidence type="ECO:0000313" key="2">
    <source>
        <dbReference type="EMBL" id="GAH43256.1"/>
    </source>
</evidence>
<protein>
    <recommendedName>
        <fullName evidence="1">HD/PDEase domain-containing protein</fullName>
    </recommendedName>
</protein>